<organism evidence="1 2">
    <name type="scientific">Araneus ventricosus</name>
    <name type="common">Orbweaver spider</name>
    <name type="synonym">Epeira ventricosa</name>
    <dbReference type="NCBI Taxonomy" id="182803"/>
    <lineage>
        <taxon>Eukaryota</taxon>
        <taxon>Metazoa</taxon>
        <taxon>Ecdysozoa</taxon>
        <taxon>Arthropoda</taxon>
        <taxon>Chelicerata</taxon>
        <taxon>Arachnida</taxon>
        <taxon>Araneae</taxon>
        <taxon>Araneomorphae</taxon>
        <taxon>Entelegynae</taxon>
        <taxon>Araneoidea</taxon>
        <taxon>Araneidae</taxon>
        <taxon>Araneus</taxon>
    </lineage>
</organism>
<name>A0A4Y2J0Z1_ARAVE</name>
<gene>
    <name evidence="1" type="ORF">AVEN_118094_1</name>
</gene>
<dbReference type="EMBL" id="BGPR01003094">
    <property type="protein sequence ID" value="GBM83590.1"/>
    <property type="molecule type" value="Genomic_DNA"/>
</dbReference>
<evidence type="ECO:0000313" key="1">
    <source>
        <dbReference type="EMBL" id="GBM83590.1"/>
    </source>
</evidence>
<dbReference type="AlphaFoldDB" id="A0A4Y2J0Z1"/>
<evidence type="ECO:0000313" key="2">
    <source>
        <dbReference type="Proteomes" id="UP000499080"/>
    </source>
</evidence>
<reference evidence="1 2" key="1">
    <citation type="journal article" date="2019" name="Sci. Rep.">
        <title>Orb-weaving spider Araneus ventricosus genome elucidates the spidroin gene catalogue.</title>
        <authorList>
            <person name="Kono N."/>
            <person name="Nakamura H."/>
            <person name="Ohtoshi R."/>
            <person name="Moran D.A.P."/>
            <person name="Shinohara A."/>
            <person name="Yoshida Y."/>
            <person name="Fujiwara M."/>
            <person name="Mori M."/>
            <person name="Tomita M."/>
            <person name="Arakawa K."/>
        </authorList>
    </citation>
    <scope>NUCLEOTIDE SEQUENCE [LARGE SCALE GENOMIC DNA]</scope>
</reference>
<sequence length="92" mass="10174">MHDISLSLEFAEHRQKDLAPAGVDCHRRRQPIANTDLPFLTPLYSFPPPLPPSLVSNGVASISSTTAFVKTSGEWGSGFYILLYKVSKEKEL</sequence>
<proteinExistence type="predicted"/>
<keyword evidence="2" id="KW-1185">Reference proteome</keyword>
<comment type="caution">
    <text evidence="1">The sequence shown here is derived from an EMBL/GenBank/DDBJ whole genome shotgun (WGS) entry which is preliminary data.</text>
</comment>
<dbReference type="Proteomes" id="UP000499080">
    <property type="component" value="Unassembled WGS sequence"/>
</dbReference>
<accession>A0A4Y2J0Z1</accession>
<protein>
    <submittedName>
        <fullName evidence="1">Uncharacterized protein</fullName>
    </submittedName>
</protein>